<feature type="domain" description="CAP-Gly" evidence="16">
    <location>
        <begin position="24"/>
        <end position="66"/>
    </location>
</feature>
<dbReference type="GO" id="GO:0051301">
    <property type="term" value="P:cell division"/>
    <property type="evidence" value="ECO:0007669"/>
    <property type="project" value="UniProtKB-KW"/>
</dbReference>
<keyword evidence="11 14" id="KW-0175">Coiled coil</keyword>
<protein>
    <recommendedName>
        <fullName evidence="5">Dynactin subunit 1</fullName>
    </recommendedName>
</protein>
<dbReference type="GO" id="GO:0005814">
    <property type="term" value="C:centriole"/>
    <property type="evidence" value="ECO:0007669"/>
    <property type="project" value="UniProtKB-SubCell"/>
</dbReference>
<keyword evidence="10" id="KW-0243">Dynein</keyword>
<feature type="compositionally biased region" description="Basic residues" evidence="15">
    <location>
        <begin position="102"/>
        <end position="113"/>
    </location>
</feature>
<feature type="coiled-coil region" evidence="14">
    <location>
        <begin position="1154"/>
        <end position="1252"/>
    </location>
</feature>
<feature type="coiled-coil region" evidence="14">
    <location>
        <begin position="1278"/>
        <end position="1339"/>
    </location>
</feature>
<organism evidence="18">
    <name type="scientific">Acromyrmex echinatior</name>
    <name type="common">Panamanian leafcutter ant</name>
    <name type="synonym">Acromyrmex octospinosus echinatior</name>
    <dbReference type="NCBI Taxonomy" id="103372"/>
    <lineage>
        <taxon>Eukaryota</taxon>
        <taxon>Metazoa</taxon>
        <taxon>Ecdysozoa</taxon>
        <taxon>Arthropoda</taxon>
        <taxon>Hexapoda</taxon>
        <taxon>Insecta</taxon>
        <taxon>Pterygota</taxon>
        <taxon>Neoptera</taxon>
        <taxon>Endopterygota</taxon>
        <taxon>Hymenoptera</taxon>
        <taxon>Apocrita</taxon>
        <taxon>Aculeata</taxon>
        <taxon>Formicoidea</taxon>
        <taxon>Formicidae</taxon>
        <taxon>Myrmicinae</taxon>
        <taxon>Acromyrmex</taxon>
    </lineage>
</organism>
<evidence type="ECO:0000256" key="15">
    <source>
        <dbReference type="SAM" id="MobiDB-lite"/>
    </source>
</evidence>
<evidence type="ECO:0000256" key="12">
    <source>
        <dbReference type="ARBA" id="ARBA00023212"/>
    </source>
</evidence>
<evidence type="ECO:0000256" key="6">
    <source>
        <dbReference type="ARBA" id="ARBA00022490"/>
    </source>
</evidence>
<dbReference type="InterPro" id="IPR036859">
    <property type="entry name" value="CAP-Gly_dom_sf"/>
</dbReference>
<feature type="coiled-coil region" evidence="14">
    <location>
        <begin position="1364"/>
        <end position="1391"/>
    </location>
</feature>
<reference evidence="17" key="1">
    <citation type="submission" date="2011-02" db="EMBL/GenBank/DDBJ databases">
        <title>The genome of the leaf-cutting ant Acromyrmex echinatior suggests key adaptations to social evolution and fungus farming.</title>
        <authorList>
            <person name="Nygaard S."/>
            <person name="Zhang G."/>
        </authorList>
    </citation>
    <scope>NUCLEOTIDE SEQUENCE</scope>
</reference>
<feature type="compositionally biased region" description="Low complexity" evidence="15">
    <location>
        <begin position="126"/>
        <end position="141"/>
    </location>
</feature>
<dbReference type="EMBL" id="GL888633">
    <property type="protein sequence ID" value="EGI58700.1"/>
    <property type="molecule type" value="Genomic_DNA"/>
</dbReference>
<dbReference type="PANTHER" id="PTHR18916">
    <property type="entry name" value="DYNACTIN 1-RELATED MICROTUBULE-BINDING"/>
    <property type="match status" value="1"/>
</dbReference>
<dbReference type="PROSITE" id="PS00845">
    <property type="entry name" value="CAP_GLY_1"/>
    <property type="match status" value="1"/>
</dbReference>
<dbReference type="eggNOG" id="KOG0971">
    <property type="taxonomic scope" value="Eukaryota"/>
</dbReference>
<dbReference type="Gene3D" id="6.10.250.3150">
    <property type="match status" value="1"/>
</dbReference>
<evidence type="ECO:0000256" key="11">
    <source>
        <dbReference type="ARBA" id="ARBA00023054"/>
    </source>
</evidence>
<evidence type="ECO:0000256" key="3">
    <source>
        <dbReference type="ARBA" id="ARBA00004544"/>
    </source>
</evidence>
<dbReference type="STRING" id="103372.F4X4A4"/>
<dbReference type="PROSITE" id="PS50245">
    <property type="entry name" value="CAP_GLY_2"/>
    <property type="match status" value="1"/>
</dbReference>
<evidence type="ECO:0000256" key="10">
    <source>
        <dbReference type="ARBA" id="ARBA00023017"/>
    </source>
</evidence>
<feature type="region of interest" description="Disordered" evidence="15">
    <location>
        <begin position="79"/>
        <end position="204"/>
    </location>
</feature>
<comment type="subcellular location">
    <subcellularLocation>
        <location evidence="3">Cytoplasm</location>
        <location evidence="3">Cell cortex</location>
    </subcellularLocation>
    <subcellularLocation>
        <location evidence="1">Cytoplasm</location>
        <location evidence="1">Cytoskeleton</location>
        <location evidence="1">Microtubule organizing center</location>
        <location evidence="1">Centrosome</location>
        <location evidence="1">Centriole</location>
    </subcellularLocation>
    <subcellularLocation>
        <location evidence="2">Cytoplasm</location>
        <location evidence="2">Cytoskeleton</location>
        <location evidence="2">Spindle</location>
    </subcellularLocation>
</comment>
<evidence type="ECO:0000313" key="18">
    <source>
        <dbReference type="Proteomes" id="UP000007755"/>
    </source>
</evidence>
<dbReference type="Gene3D" id="2.30.30.190">
    <property type="entry name" value="CAP Gly-rich-like domain"/>
    <property type="match status" value="1"/>
</dbReference>
<evidence type="ECO:0000256" key="7">
    <source>
        <dbReference type="ARBA" id="ARBA00022618"/>
    </source>
</evidence>
<dbReference type="Pfam" id="PF01302">
    <property type="entry name" value="CAP_GLY"/>
    <property type="match status" value="1"/>
</dbReference>
<evidence type="ECO:0000256" key="9">
    <source>
        <dbReference type="ARBA" id="ARBA00022776"/>
    </source>
</evidence>
<evidence type="ECO:0000256" key="14">
    <source>
        <dbReference type="SAM" id="Coils"/>
    </source>
</evidence>
<dbReference type="FunCoup" id="F4X4A4">
    <property type="interactions" value="1469"/>
</dbReference>
<dbReference type="PANTHER" id="PTHR18916:SF6">
    <property type="entry name" value="DYNACTIN SUBUNIT 1"/>
    <property type="match status" value="1"/>
</dbReference>
<dbReference type="OrthoDB" id="2130750at2759"/>
<keyword evidence="12" id="KW-0206">Cytoskeleton</keyword>
<evidence type="ECO:0000256" key="2">
    <source>
        <dbReference type="ARBA" id="ARBA00004186"/>
    </source>
</evidence>
<accession>F4X4A4</accession>
<gene>
    <name evidence="17" type="ORF">G5I_13164</name>
</gene>
<comment type="similarity">
    <text evidence="4">Belongs to the dynactin 150 kDa subunit family.</text>
</comment>
<keyword evidence="18" id="KW-1185">Reference proteome</keyword>
<dbReference type="InterPro" id="IPR022157">
    <property type="entry name" value="Dynactin"/>
</dbReference>
<evidence type="ECO:0000259" key="16">
    <source>
        <dbReference type="PROSITE" id="PS50245"/>
    </source>
</evidence>
<dbReference type="InParanoid" id="F4X4A4"/>
<keyword evidence="7" id="KW-0132">Cell division</keyword>
<feature type="compositionally biased region" description="Basic and acidic residues" evidence="15">
    <location>
        <begin position="191"/>
        <end position="204"/>
    </location>
</feature>
<dbReference type="SMART" id="SM01052">
    <property type="entry name" value="CAP_GLY"/>
    <property type="match status" value="1"/>
</dbReference>
<evidence type="ECO:0000256" key="13">
    <source>
        <dbReference type="ARBA" id="ARBA00023306"/>
    </source>
</evidence>
<keyword evidence="8" id="KW-0493">Microtubule</keyword>
<dbReference type="SUPFAM" id="SSF74924">
    <property type="entry name" value="Cap-Gly domain"/>
    <property type="match status" value="1"/>
</dbReference>
<evidence type="ECO:0000256" key="8">
    <source>
        <dbReference type="ARBA" id="ARBA00022701"/>
    </source>
</evidence>
<feature type="compositionally biased region" description="Polar residues" evidence="15">
    <location>
        <begin position="114"/>
        <end position="125"/>
    </location>
</feature>
<dbReference type="GO" id="GO:0005819">
    <property type="term" value="C:spindle"/>
    <property type="evidence" value="ECO:0007669"/>
    <property type="project" value="UniProtKB-SubCell"/>
</dbReference>
<name>F4X4A4_ACREC</name>
<dbReference type="GO" id="GO:0005874">
    <property type="term" value="C:microtubule"/>
    <property type="evidence" value="ECO:0007669"/>
    <property type="project" value="UniProtKB-KW"/>
</dbReference>
<dbReference type="Proteomes" id="UP000007755">
    <property type="component" value="Unassembled WGS sequence"/>
</dbReference>
<keyword evidence="13" id="KW-0131">Cell cycle</keyword>
<evidence type="ECO:0000256" key="5">
    <source>
        <dbReference type="ARBA" id="ARBA00016574"/>
    </source>
</evidence>
<evidence type="ECO:0000256" key="1">
    <source>
        <dbReference type="ARBA" id="ARBA00004114"/>
    </source>
</evidence>
<keyword evidence="6" id="KW-0963">Cytoplasm</keyword>
<sequence length="1453" mass="164794">MSFKIGQRVEVPVKECQGVIAYIGYPAFASGKWIGVILDEPKGKNNGSVKGQVYFKCAENHGMFARQTQLILLDEAGNRTEPVSPSSAGSNATTPDDSAARARSRLNSVRRKTSPANVTRQQTDKLSGSRLSLSGSRTLLSAPSTESLTGSLHERRDGGESLIPAPTSTSKRASFVEKSPSTSSPPGKKPKAQDDQNNVRDLTEKVETLRVKRMQDKERIKDFEKTKLQIEQLLEFKAKVMESQASLQRELQRARQEAREAHVAREQYQEEMSDLAETVEMATLDKEMAEEKAETLQIELEQLKEKLEEQTLDLEILRTEMSERAAGGGSTTGTSSYEVKQLEQQNNRLRETLVKMRDLSAHEKHEFQKLQKDMDQKKSEILELGRTKEKLSARVEEMEHQIADLQEQVRDLTEKVETLRVKRMQDKERIKDFEKTKLQIEQLLEFKAKVMESQASLQRELQRARQEAREAHVAREQYQEEMSDLAETVEMATLDKEMAEEKAETLQIELEQLKEKLEEQTLDLEILRTEMSERAAGGGSTTGTSSYEVKQLEQQNNRLRETLVKMRDLSAHEKHEFQKLQKDMDQKKSEILELGRTKEKLSARVEEMEHQIADLQEQVDAALGAEEMVEVLGERKMALEEKVAELEEAVADLEALQDMSDQLAESSKELELELREELDLALGAARDAQRHRDAALETLADRELTITKFRELTHQLQEQCLQLQQRVQSTESTKTNVRGADQQLAEILDFQKTFAETRAQTKAVDLELRRLDAEEARNHVCYLLSFMPPAFLTRGGDHDAILMLLLIPRMTQKTEILISQVREKYRSIEKIDRTSVVRGHSVAQYSFRSRLCSHMYALQTTLGCFESALNSCNSEMLLKAGAAYPEMAAQEKSLDSLIELAKRDQLDENLPMDAIEKCCGYFATMFSVLFGESIAVNQARLIVNGTRTLGNTCDAIATDAAAIKVLIQGESADIGKLCQHVETTCEVIQQHLKSARRRVPRDHAGPAFSVGANLGLDKDCNEQFSTCYQHGVKITKTLQYLLKSALHAITENGDLDTGLPADKLKEMAATSSERVYDTEDLGPVATIKASLTVIQQLAANLAQKMAECENELAISGQTQSQQQSKESEQITPIVARASSVRKESEETKILSRKLEARDSDIREARLALREKQEELSEMTLRKELAEKRFATQQHEHEMNVEKLKRKLEEAQNQLKRKEKEFEETMDHLQTDIDSLETEKGQLKEKLKSIGKKTISVSGTDSMMGSTSITSTLDNKYYVQEINALKQALNNEHQQKKKIMCAVLRQKLDRLEPLPSPTNLKSLDTKIQELRKKTTDLVKDVEKTLVYPTVPDLRRKVPEMSYHYLLERQRNIMQLKERVDELVAQVRREAIKRTPGGRAEANFAVYPNREMAAAMQEHKLLAAEIKIPYNGPEQSFSVNVGPQELRKIHTLLYY</sequence>
<dbReference type="InterPro" id="IPR000938">
    <property type="entry name" value="CAP-Gly_domain"/>
</dbReference>
<evidence type="ECO:0000256" key="4">
    <source>
        <dbReference type="ARBA" id="ARBA00011010"/>
    </source>
</evidence>
<feature type="compositionally biased region" description="Polar residues" evidence="15">
    <location>
        <begin position="81"/>
        <end position="96"/>
    </location>
</feature>
<keyword evidence="9" id="KW-0498">Mitosis</keyword>
<dbReference type="Pfam" id="PF12455">
    <property type="entry name" value="Dynactin"/>
    <property type="match status" value="1"/>
</dbReference>
<proteinExistence type="inferred from homology"/>
<evidence type="ECO:0000313" key="17">
    <source>
        <dbReference type="EMBL" id="EGI58700.1"/>
    </source>
</evidence>
<dbReference type="GO" id="GO:0030286">
    <property type="term" value="C:dynein complex"/>
    <property type="evidence" value="ECO:0007669"/>
    <property type="project" value="UniProtKB-KW"/>
</dbReference>